<gene>
    <name evidence="1" type="ORF">MAM1_0207d08006</name>
</gene>
<evidence type="ECO:0000313" key="1">
    <source>
        <dbReference type="EMBL" id="GAN08494.1"/>
    </source>
</evidence>
<protein>
    <submittedName>
        <fullName evidence="1">Uncharacterized protein</fullName>
    </submittedName>
</protein>
<keyword evidence="2" id="KW-1185">Reference proteome</keyword>
<dbReference type="AlphaFoldDB" id="A0A0C9MLR7"/>
<dbReference type="Proteomes" id="UP000053815">
    <property type="component" value="Unassembled WGS sequence"/>
</dbReference>
<sequence>MSTQPVALFNSNVSTEIWGCIVANLGFQDRYNLAGSCKLMWRILNYMPYPEFANIDSSKTALGSFHRATLASVRLSDAKIDYTKLKAILSSISHLTCIDLTMIAITDKSATRIILCIPRLYRTYSVVIFVKGKEVDCFKNAALYMKERGVIIQSKRLLVDEEGDSSKAEVRSDLEESRKRRMRTPSPLRDDVFDLKEKIVEMKQTFGAINDNPQTIVPPAIKPLVNQEQYVDIQSLVKSDLQHEDPVNTKIAKATVKALAPKFLEGIAISSKGSFIFITEVEAYLRASQSIDDCANSTITLGFPVKPLFVIEQKREFRNQWLEAKIYYGKFEFLVTGCVYGNVNSTEVQAVLGASLGKAQVNEDYWRVYVPSSDAASVQDVRLLRDFTKSASGWKWRFKSKHFYDKGFSTASATNIQSKGIVAAGSLLLKMKIEKVDRKKELISLLESTRKLMAINFKRLNSRDIKALESLSLTKGKKLAVDIAVMVLSGFPVKNSLYLEMYKSLIASKMKSLNNKVIEEKKYLC</sequence>
<dbReference type="OrthoDB" id="2288711at2759"/>
<proteinExistence type="predicted"/>
<dbReference type="EMBL" id="DF836496">
    <property type="protein sequence ID" value="GAN08494.1"/>
    <property type="molecule type" value="Genomic_DNA"/>
</dbReference>
<organism evidence="1">
    <name type="scientific">Mucor ambiguus</name>
    <dbReference type="NCBI Taxonomy" id="91626"/>
    <lineage>
        <taxon>Eukaryota</taxon>
        <taxon>Fungi</taxon>
        <taxon>Fungi incertae sedis</taxon>
        <taxon>Mucoromycota</taxon>
        <taxon>Mucoromycotina</taxon>
        <taxon>Mucoromycetes</taxon>
        <taxon>Mucorales</taxon>
        <taxon>Mucorineae</taxon>
        <taxon>Mucoraceae</taxon>
        <taxon>Mucor</taxon>
    </lineage>
</organism>
<reference evidence="1" key="1">
    <citation type="submission" date="2014-09" db="EMBL/GenBank/DDBJ databases">
        <title>Draft genome sequence of an oleaginous Mucoromycotina fungus Mucor ambiguus NBRC6742.</title>
        <authorList>
            <person name="Takeda I."/>
            <person name="Yamane N."/>
            <person name="Morita T."/>
            <person name="Tamano K."/>
            <person name="Machida M."/>
            <person name="Baker S."/>
            <person name="Koike H."/>
        </authorList>
    </citation>
    <scope>NUCLEOTIDE SEQUENCE</scope>
    <source>
        <strain evidence="1">NBRC 6742</strain>
    </source>
</reference>
<evidence type="ECO:0000313" key="2">
    <source>
        <dbReference type="Proteomes" id="UP000053815"/>
    </source>
</evidence>
<name>A0A0C9MLR7_9FUNG</name>
<accession>A0A0C9MLR7</accession>